<name>A0A3N0CFF6_9ACTN</name>
<dbReference type="NCBIfam" id="NF041390">
    <property type="entry name" value="TadE_Rv3655c"/>
    <property type="match status" value="1"/>
</dbReference>
<reference evidence="1 2" key="1">
    <citation type="submission" date="2018-11" db="EMBL/GenBank/DDBJ databases">
        <authorList>
            <person name="Li F."/>
        </authorList>
    </citation>
    <scope>NUCLEOTIDE SEQUENCE [LARGE SCALE GENOMIC DNA]</scope>
    <source>
        <strain evidence="1 2">Gsoil 097</strain>
    </source>
</reference>
<evidence type="ECO:0000313" key="1">
    <source>
        <dbReference type="EMBL" id="RNL62190.1"/>
    </source>
</evidence>
<dbReference type="InterPro" id="IPR049790">
    <property type="entry name" value="Rv3655c/TadE"/>
</dbReference>
<dbReference type="AlphaFoldDB" id="A0A3N0CFF6"/>
<dbReference type="OrthoDB" id="3747652at2"/>
<dbReference type="RefSeq" id="WP_123227486.1">
    <property type="nucleotide sequence ID" value="NZ_RJSE01000007.1"/>
</dbReference>
<keyword evidence="2" id="KW-1185">Reference proteome</keyword>
<accession>A0A3N0CFF6</accession>
<evidence type="ECO:0000313" key="2">
    <source>
        <dbReference type="Proteomes" id="UP000267128"/>
    </source>
</evidence>
<proteinExistence type="predicted"/>
<sequence length="120" mass="12504">MKRRRTDEGAVTAEAAVALPVLVLLAAALAWLVCFGVTQARTVDAAREVARALARGDDQVGAIALGRRVAPGGSRFEVRYDGEDVVVTVTARVRGPGGVFDLVPALPARSVAIARKEPGT</sequence>
<protein>
    <submittedName>
        <fullName evidence="1">Pilus assembly protein</fullName>
    </submittedName>
</protein>
<comment type="caution">
    <text evidence="1">The sequence shown here is derived from an EMBL/GenBank/DDBJ whole genome shotgun (WGS) entry which is preliminary data.</text>
</comment>
<dbReference type="EMBL" id="RJSE01000007">
    <property type="protein sequence ID" value="RNL62190.1"/>
    <property type="molecule type" value="Genomic_DNA"/>
</dbReference>
<dbReference type="Proteomes" id="UP000267128">
    <property type="component" value="Unassembled WGS sequence"/>
</dbReference>
<gene>
    <name evidence="1" type="ORF">EFK50_10355</name>
</gene>
<organism evidence="1 2">
    <name type="scientific">Nocardioides marmoriginsengisoli</name>
    <dbReference type="NCBI Taxonomy" id="661483"/>
    <lineage>
        <taxon>Bacteria</taxon>
        <taxon>Bacillati</taxon>
        <taxon>Actinomycetota</taxon>
        <taxon>Actinomycetes</taxon>
        <taxon>Propionibacteriales</taxon>
        <taxon>Nocardioidaceae</taxon>
        <taxon>Nocardioides</taxon>
    </lineage>
</organism>